<dbReference type="STRING" id="1581420.AAW00_01370"/>
<evidence type="ECO:0000313" key="2">
    <source>
        <dbReference type="EMBL" id="KLE35161.1"/>
    </source>
</evidence>
<sequence length="151" mass="17212">MAKMIFVNLPVADLKRSMAFYEALGFTNNPQFTNDQAAAMMWSDEIYVMLLTHDFWKTFTAKEIPDAKKSAQLMLAISLDSREEVDRITELAGQHGGVADCNPLQDHGFMYGRDFEDPDGHIWEPNWMDLSQVPEDLAQQDQQRQQQGATP</sequence>
<dbReference type="OrthoDB" id="9798430at2"/>
<accession>A0A0G9MWR6</accession>
<dbReference type="Pfam" id="PF22677">
    <property type="entry name" value="Ble-like_N"/>
    <property type="match status" value="1"/>
</dbReference>
<keyword evidence="3" id="KW-1185">Reference proteome</keyword>
<feature type="domain" description="Glyoxalase/Bleomycin resistance-like N-terminal" evidence="1">
    <location>
        <begin position="4"/>
        <end position="34"/>
    </location>
</feature>
<dbReference type="InterPro" id="IPR053863">
    <property type="entry name" value="Glyoxy/Ble-like_N"/>
</dbReference>
<keyword evidence="2" id="KW-0456">Lyase</keyword>
<organism evidence="2 3">
    <name type="scientific">Aurantiacibacter luteus</name>
    <dbReference type="NCBI Taxonomy" id="1581420"/>
    <lineage>
        <taxon>Bacteria</taxon>
        <taxon>Pseudomonadati</taxon>
        <taxon>Pseudomonadota</taxon>
        <taxon>Alphaproteobacteria</taxon>
        <taxon>Sphingomonadales</taxon>
        <taxon>Erythrobacteraceae</taxon>
        <taxon>Aurantiacibacter</taxon>
    </lineage>
</organism>
<dbReference type="EMBL" id="LBHB01000001">
    <property type="protein sequence ID" value="KLE35161.1"/>
    <property type="molecule type" value="Genomic_DNA"/>
</dbReference>
<dbReference type="Gene3D" id="3.10.180.10">
    <property type="entry name" value="2,3-Dihydroxybiphenyl 1,2-Dioxygenase, domain 1"/>
    <property type="match status" value="1"/>
</dbReference>
<proteinExistence type="predicted"/>
<name>A0A0G9MWR6_9SPHN</name>
<reference evidence="2 3" key="1">
    <citation type="submission" date="2015-04" db="EMBL/GenBank/DDBJ databases">
        <title>The draft genome sequence of Erythrobacter luteus KA37.</title>
        <authorList>
            <person name="Zhuang L."/>
            <person name="Liu Y."/>
            <person name="Shao Z."/>
        </authorList>
    </citation>
    <scope>NUCLEOTIDE SEQUENCE [LARGE SCALE GENOMIC DNA]</scope>
    <source>
        <strain evidence="2 3">KA37</strain>
    </source>
</reference>
<dbReference type="GO" id="GO:0016829">
    <property type="term" value="F:lyase activity"/>
    <property type="evidence" value="ECO:0007669"/>
    <property type="project" value="UniProtKB-KW"/>
</dbReference>
<dbReference type="PATRIC" id="fig|1581420.6.peg.277"/>
<comment type="caution">
    <text evidence="2">The sequence shown here is derived from an EMBL/GenBank/DDBJ whole genome shotgun (WGS) entry which is preliminary data.</text>
</comment>
<dbReference type="PANTHER" id="PTHR36503:SF2">
    <property type="entry name" value="BLR2408 PROTEIN"/>
    <property type="match status" value="1"/>
</dbReference>
<dbReference type="PANTHER" id="PTHR36503">
    <property type="entry name" value="BLR2520 PROTEIN"/>
    <property type="match status" value="1"/>
</dbReference>
<dbReference type="Proteomes" id="UP000053464">
    <property type="component" value="Unassembled WGS sequence"/>
</dbReference>
<gene>
    <name evidence="2" type="ORF">AAW00_01370</name>
</gene>
<evidence type="ECO:0000313" key="3">
    <source>
        <dbReference type="Proteomes" id="UP000053464"/>
    </source>
</evidence>
<protein>
    <submittedName>
        <fullName evidence="2">Lactoylglutathione lyase</fullName>
    </submittedName>
</protein>
<evidence type="ECO:0000259" key="1">
    <source>
        <dbReference type="Pfam" id="PF22677"/>
    </source>
</evidence>
<dbReference type="RefSeq" id="WP_047002563.1">
    <property type="nucleotide sequence ID" value="NZ_LBHB01000001.1"/>
</dbReference>
<dbReference type="SUPFAM" id="SSF54593">
    <property type="entry name" value="Glyoxalase/Bleomycin resistance protein/Dihydroxybiphenyl dioxygenase"/>
    <property type="match status" value="1"/>
</dbReference>
<dbReference type="InterPro" id="IPR029068">
    <property type="entry name" value="Glyas_Bleomycin-R_OHBP_Dase"/>
</dbReference>
<dbReference type="AlphaFoldDB" id="A0A0G9MWR6"/>